<dbReference type="SUPFAM" id="SSF49764">
    <property type="entry name" value="HSP20-like chaperones"/>
    <property type="match status" value="1"/>
</dbReference>
<keyword evidence="6" id="KW-1185">Reference proteome</keyword>
<dbReference type="AlphaFoldDB" id="A0A9Q7EZH4"/>
<evidence type="ECO:0000313" key="5">
    <source>
        <dbReference type="EMBL" id="QTX32202.1"/>
    </source>
</evidence>
<dbReference type="PROSITE" id="PS01031">
    <property type="entry name" value="SHSP"/>
    <property type="match status" value="1"/>
</dbReference>
<dbReference type="InterPro" id="IPR007052">
    <property type="entry name" value="CS_dom"/>
</dbReference>
<sequence length="143" mass="16198">MRSLVRWSRPSALSVFPEVDDFFRSFGNLYSAAGRDLPIEIYEEGDDLFVKVDAPGLAPEDVEIRLFPDHLVLKGKSQSEEPQGEKEGRTYHCCRRRSEVNYSLSLPTEVDADRAEAKFENGVVSLRLPKKAKEEGRLLQLKG</sequence>
<proteinExistence type="inferred from homology"/>
<dbReference type="InterPro" id="IPR008978">
    <property type="entry name" value="HSP20-like_chaperone"/>
</dbReference>
<dbReference type="RefSeq" id="WP_274373418.1">
    <property type="nucleotide sequence ID" value="NZ_CP072943.1"/>
</dbReference>
<dbReference type="PROSITE" id="PS51203">
    <property type="entry name" value="CS"/>
    <property type="match status" value="1"/>
</dbReference>
<dbReference type="Gene3D" id="2.60.40.790">
    <property type="match status" value="1"/>
</dbReference>
<reference evidence="6" key="1">
    <citation type="submission" date="2021-04" db="EMBL/GenBank/DDBJ databases">
        <title>A novel Synergistetes isolate from a pyrite-forming mixed culture.</title>
        <authorList>
            <person name="Bunk B."/>
            <person name="Sproer C."/>
            <person name="Spring S."/>
            <person name="Pester M."/>
        </authorList>
    </citation>
    <scope>NUCLEOTIDE SEQUENCE [LARGE SCALE GENOMIC DNA]</scope>
    <source>
        <strain evidence="6">J.5.4.2-T.3.5.2</strain>
    </source>
</reference>
<dbReference type="KEGG" id="aram:KAR29_12980"/>
<evidence type="ECO:0000256" key="2">
    <source>
        <dbReference type="RuleBase" id="RU003616"/>
    </source>
</evidence>
<name>A0A9Q7EZH4_9BACT</name>
<dbReference type="Proteomes" id="UP000671879">
    <property type="component" value="Chromosome"/>
</dbReference>
<dbReference type="PANTHER" id="PTHR11527">
    <property type="entry name" value="HEAT-SHOCK PROTEIN 20 FAMILY MEMBER"/>
    <property type="match status" value="1"/>
</dbReference>
<accession>A0A9Q7EZH4</accession>
<protein>
    <submittedName>
        <fullName evidence="5">Hsp20/alpha crystallin family protein</fullName>
    </submittedName>
</protein>
<gene>
    <name evidence="5" type="ORF">KAR29_12980</name>
</gene>
<dbReference type="InterPro" id="IPR002068">
    <property type="entry name" value="A-crystallin/Hsp20_dom"/>
</dbReference>
<dbReference type="EMBL" id="CP072943">
    <property type="protein sequence ID" value="QTX32202.1"/>
    <property type="molecule type" value="Genomic_DNA"/>
</dbReference>
<dbReference type="CDD" id="cd06464">
    <property type="entry name" value="ACD_sHsps-like"/>
    <property type="match status" value="1"/>
</dbReference>
<evidence type="ECO:0000259" key="3">
    <source>
        <dbReference type="PROSITE" id="PS01031"/>
    </source>
</evidence>
<feature type="domain" description="SHSP" evidence="3">
    <location>
        <begin position="30"/>
        <end position="143"/>
    </location>
</feature>
<evidence type="ECO:0000313" key="6">
    <source>
        <dbReference type="Proteomes" id="UP000671879"/>
    </source>
</evidence>
<evidence type="ECO:0000259" key="4">
    <source>
        <dbReference type="PROSITE" id="PS51203"/>
    </source>
</evidence>
<evidence type="ECO:0000256" key="1">
    <source>
        <dbReference type="PROSITE-ProRule" id="PRU00285"/>
    </source>
</evidence>
<comment type="similarity">
    <text evidence="1 2">Belongs to the small heat shock protein (HSP20) family.</text>
</comment>
<feature type="domain" description="CS" evidence="4">
    <location>
        <begin position="34"/>
        <end position="142"/>
    </location>
</feature>
<dbReference type="Pfam" id="PF00011">
    <property type="entry name" value="HSP20"/>
    <property type="match status" value="1"/>
</dbReference>
<organism evidence="5 6">
    <name type="scientific">Aminithiophilus ramosus</name>
    <dbReference type="NCBI Taxonomy" id="3029084"/>
    <lineage>
        <taxon>Bacteria</taxon>
        <taxon>Thermotogati</taxon>
        <taxon>Synergistota</taxon>
        <taxon>Synergistia</taxon>
        <taxon>Synergistales</taxon>
        <taxon>Aminithiophilaceae</taxon>
        <taxon>Aminithiophilus</taxon>
    </lineage>
</organism>
<dbReference type="InterPro" id="IPR031107">
    <property type="entry name" value="Small_HSP"/>
</dbReference>